<dbReference type="HOGENOM" id="CLU_2045871_0_0_7"/>
<name>T2GB46_MEGG1</name>
<dbReference type="PATRIC" id="fig|1121448.10.peg.1996"/>
<dbReference type="STRING" id="1121448.DGI_2041"/>
<reference evidence="2" key="2">
    <citation type="submission" date="2013-07" db="EMBL/GenBank/DDBJ databases">
        <authorList>
            <person name="Morais-Silva F.O."/>
            <person name="Rezende A.M."/>
            <person name="Pimentel C."/>
            <person name="Resende D.M."/>
            <person name="Santos C.I."/>
            <person name="Clemente C."/>
            <person name="de Oliveira L.M."/>
            <person name="da Silva S.M."/>
            <person name="Costa D.A."/>
            <person name="Varela-Raposo A."/>
            <person name="Horacio E.C.A."/>
            <person name="Matos M."/>
            <person name="Flores O."/>
            <person name="Ruiz J.C."/>
            <person name="Rodrigues-Pousada C."/>
        </authorList>
    </citation>
    <scope>NUCLEOTIDE SEQUENCE [LARGE SCALE GENOMIC DNA]</scope>
    <source>
        <strain evidence="2">ATCC 19364 / DSM 1382 / NCIMB 9332 / VKM B-1759</strain>
    </source>
</reference>
<protein>
    <submittedName>
        <fullName evidence="1">Uncharacterized protein</fullName>
    </submittedName>
</protein>
<evidence type="ECO:0000313" key="2">
    <source>
        <dbReference type="Proteomes" id="UP000016587"/>
    </source>
</evidence>
<dbReference type="Proteomes" id="UP000016587">
    <property type="component" value="Chromosome"/>
</dbReference>
<organism evidence="1 2">
    <name type="scientific">Megalodesulfovibrio gigas (strain ATCC 19364 / DSM 1382 / NCIMB 9332 / VKM B-1759)</name>
    <name type="common">Desulfovibrio gigas</name>
    <dbReference type="NCBI Taxonomy" id="1121448"/>
    <lineage>
        <taxon>Bacteria</taxon>
        <taxon>Pseudomonadati</taxon>
        <taxon>Thermodesulfobacteriota</taxon>
        <taxon>Desulfovibrionia</taxon>
        <taxon>Desulfovibrionales</taxon>
        <taxon>Desulfovibrionaceae</taxon>
        <taxon>Megalodesulfovibrio</taxon>
    </lineage>
</organism>
<sequence length="132" mass="14808">MALAIWPATLPQAPLLDFEAAPRAGTLDPEEARHPMRTRTYPEHEATFHFVMTMAQWATFCAFYEDALNGGCAPFAAPWLPDIQYTHHFLRFVEPPTDQTYNRRHTKVTIKVEVIAGVPLVDGSPALWTGGE</sequence>
<keyword evidence="2" id="KW-1185">Reference proteome</keyword>
<dbReference type="AlphaFoldDB" id="T2GB46"/>
<evidence type="ECO:0000313" key="1">
    <source>
        <dbReference type="EMBL" id="AGW13810.1"/>
    </source>
</evidence>
<dbReference type="KEGG" id="dgg:DGI_2041"/>
<gene>
    <name evidence="1" type="ORF">DGI_2041</name>
</gene>
<dbReference type="OrthoDB" id="5520874at2"/>
<dbReference type="RefSeq" id="WP_021760708.1">
    <property type="nucleotide sequence ID" value="NC_022444.1"/>
</dbReference>
<reference evidence="1 2" key="1">
    <citation type="journal article" date="2013" name="J. Bacteriol.">
        <title>Roles of HynAB and Ech, the only two hydrogenases found in the model sulfate reducer Desulfovibrio gigas.</title>
        <authorList>
            <person name="Morais-Silva F.O."/>
            <person name="Santos C.I."/>
            <person name="Rodrigues R."/>
            <person name="Pereira I.A."/>
            <person name="Rodrigues-Pousada C."/>
        </authorList>
    </citation>
    <scope>NUCLEOTIDE SEQUENCE [LARGE SCALE GENOMIC DNA]</scope>
    <source>
        <strain evidence="2">ATCC 19364 / DSM 1382 / NCIMB 9332 / VKM B-1759</strain>
    </source>
</reference>
<dbReference type="EMBL" id="CP006585">
    <property type="protein sequence ID" value="AGW13810.1"/>
    <property type="molecule type" value="Genomic_DNA"/>
</dbReference>
<proteinExistence type="predicted"/>
<accession>T2GB46</accession>